<accession>A0A2H5NPS9</accession>
<dbReference type="PROSITE" id="PS51257">
    <property type="entry name" value="PROKAR_LIPOPROTEIN"/>
    <property type="match status" value="1"/>
</dbReference>
<dbReference type="AlphaFoldDB" id="A0A2H5NPS9"/>
<evidence type="ECO:0000313" key="1">
    <source>
        <dbReference type="EMBL" id="GAY41695.1"/>
    </source>
</evidence>
<protein>
    <submittedName>
        <fullName evidence="1">Uncharacterized protein</fullName>
    </submittedName>
</protein>
<dbReference type="Proteomes" id="UP000236630">
    <property type="component" value="Unassembled WGS sequence"/>
</dbReference>
<name>A0A2H5NPS9_CITUN</name>
<proteinExistence type="predicted"/>
<reference evidence="1 2" key="1">
    <citation type="journal article" date="2017" name="Front. Genet.">
        <title>Draft sequencing of the heterozygous diploid genome of Satsuma (Citrus unshiu Marc.) using a hybrid assembly approach.</title>
        <authorList>
            <person name="Shimizu T."/>
            <person name="Tanizawa Y."/>
            <person name="Mochizuki T."/>
            <person name="Nagasaki H."/>
            <person name="Yoshioka T."/>
            <person name="Toyoda A."/>
            <person name="Fujiyama A."/>
            <person name="Kaminuma E."/>
            <person name="Nakamura Y."/>
        </authorList>
    </citation>
    <scope>NUCLEOTIDE SEQUENCE [LARGE SCALE GENOMIC DNA]</scope>
    <source>
        <strain evidence="2">cv. Miyagawa wase</strain>
    </source>
</reference>
<organism evidence="1 2">
    <name type="scientific">Citrus unshiu</name>
    <name type="common">Satsuma mandarin</name>
    <name type="synonym">Citrus nobilis var. unshiu</name>
    <dbReference type="NCBI Taxonomy" id="55188"/>
    <lineage>
        <taxon>Eukaryota</taxon>
        <taxon>Viridiplantae</taxon>
        <taxon>Streptophyta</taxon>
        <taxon>Embryophyta</taxon>
        <taxon>Tracheophyta</taxon>
        <taxon>Spermatophyta</taxon>
        <taxon>Magnoliopsida</taxon>
        <taxon>eudicotyledons</taxon>
        <taxon>Gunneridae</taxon>
        <taxon>Pentapetalae</taxon>
        <taxon>rosids</taxon>
        <taxon>malvids</taxon>
        <taxon>Sapindales</taxon>
        <taxon>Rutaceae</taxon>
        <taxon>Aurantioideae</taxon>
        <taxon>Citrus</taxon>
    </lineage>
</organism>
<keyword evidence="2" id="KW-1185">Reference proteome</keyword>
<gene>
    <name evidence="1" type="ORF">CUMW_061410</name>
</gene>
<comment type="caution">
    <text evidence="1">The sequence shown here is derived from an EMBL/GenBank/DDBJ whole genome shotgun (WGS) entry which is preliminary data.</text>
</comment>
<dbReference type="EMBL" id="BDQV01000014">
    <property type="protein sequence ID" value="GAY41695.1"/>
    <property type="molecule type" value="Genomic_DNA"/>
</dbReference>
<sequence length="112" mass="12621">MKFEILIGSWQFSLLSCSHKVESVKSEAFFMSERASLFLSSIGLLGEYFPTSRKKSRHSSHKVGCMHLGTSEAYTTRIDCLFMRPFPIARNLLVEGGFLVERDDTTACSLAF</sequence>
<evidence type="ECO:0000313" key="2">
    <source>
        <dbReference type="Proteomes" id="UP000236630"/>
    </source>
</evidence>